<dbReference type="EC" id="4.1.1.5" evidence="4 9"/>
<evidence type="ECO:0000256" key="7">
    <source>
        <dbReference type="ARBA" id="ARBA00023061"/>
    </source>
</evidence>
<evidence type="ECO:0000256" key="4">
    <source>
        <dbReference type="ARBA" id="ARBA00013204"/>
    </source>
</evidence>
<dbReference type="AlphaFoldDB" id="A0A2U3PE62"/>
<dbReference type="STRING" id="1841861.GCA_900157365_02594"/>
<evidence type="ECO:0000256" key="2">
    <source>
        <dbReference type="ARBA" id="ARBA00005170"/>
    </source>
</evidence>
<dbReference type="InterPro" id="IPR005128">
    <property type="entry name" value="Acetolactate_a_deCO2ase"/>
</dbReference>
<reference evidence="10 11" key="1">
    <citation type="submission" date="2017-01" db="EMBL/GenBank/DDBJ databases">
        <authorList>
            <consortium name="Urmite Genomes"/>
        </authorList>
    </citation>
    <scope>NUCLEOTIDE SEQUENCE [LARGE SCALE GENOMIC DNA]</scope>
    <source>
        <strain evidence="10 11">AB215</strain>
    </source>
</reference>
<dbReference type="UniPathway" id="UPA00626">
    <property type="reaction ID" value="UER00678"/>
</dbReference>
<name>A0A2U3PE62_9MYCO</name>
<proteinExistence type="inferred from homology"/>
<dbReference type="GO" id="GO:0047605">
    <property type="term" value="F:acetolactate decarboxylase activity"/>
    <property type="evidence" value="ECO:0007669"/>
    <property type="project" value="UniProtKB-UniRule"/>
</dbReference>
<dbReference type="Pfam" id="PF03306">
    <property type="entry name" value="AAL_decarboxy"/>
    <property type="match status" value="1"/>
</dbReference>
<comment type="similarity">
    <text evidence="3 9">Belongs to the alpha-acetolactate decarboxylase family.</text>
</comment>
<evidence type="ECO:0000256" key="1">
    <source>
        <dbReference type="ARBA" id="ARBA00001784"/>
    </source>
</evidence>
<evidence type="ECO:0000313" key="11">
    <source>
        <dbReference type="Proteomes" id="UP000240424"/>
    </source>
</evidence>
<dbReference type="PIRSF" id="PIRSF001332">
    <property type="entry name" value="Acetolac_decarb"/>
    <property type="match status" value="1"/>
</dbReference>
<dbReference type="PANTHER" id="PTHR35524">
    <property type="entry name" value="ALPHA-ACETOLACTATE DECARBOXYLASE"/>
    <property type="match status" value="1"/>
</dbReference>
<dbReference type="RefSeq" id="WP_077080567.1">
    <property type="nucleotide sequence ID" value="NZ_FUEZ01000004.1"/>
</dbReference>
<dbReference type="EMBL" id="FUEZ01000004">
    <property type="protein sequence ID" value="SPM42056.1"/>
    <property type="molecule type" value="Genomic_DNA"/>
</dbReference>
<evidence type="ECO:0000256" key="8">
    <source>
        <dbReference type="ARBA" id="ARBA00023239"/>
    </source>
</evidence>
<dbReference type="NCBIfam" id="TIGR01252">
    <property type="entry name" value="acetolac_decarb"/>
    <property type="match status" value="1"/>
</dbReference>
<keyword evidence="6 9" id="KW-0210">Decarboxylase</keyword>
<evidence type="ECO:0000256" key="5">
    <source>
        <dbReference type="ARBA" id="ARBA00020164"/>
    </source>
</evidence>
<evidence type="ECO:0000256" key="6">
    <source>
        <dbReference type="ARBA" id="ARBA00022793"/>
    </source>
</evidence>
<dbReference type="Gene3D" id="3.30.1330.80">
    <property type="entry name" value="Hypothetical protein, similar to alpha- acetolactate decarboxylase, domain 2"/>
    <property type="match status" value="2"/>
</dbReference>
<evidence type="ECO:0000256" key="9">
    <source>
        <dbReference type="PIRNR" id="PIRNR001332"/>
    </source>
</evidence>
<keyword evidence="7 9" id="KW-0005">Acetoin biosynthesis</keyword>
<evidence type="ECO:0000313" key="10">
    <source>
        <dbReference type="EMBL" id="SPM42056.1"/>
    </source>
</evidence>
<protein>
    <recommendedName>
        <fullName evidence="5 9">Alpha-acetolactate decarboxylase</fullName>
        <ecNumber evidence="4 9">4.1.1.5</ecNumber>
    </recommendedName>
</protein>
<dbReference type="Proteomes" id="UP000240424">
    <property type="component" value="Unassembled WGS sequence"/>
</dbReference>
<accession>A0A2U3PE62</accession>
<organism evidence="10 11">
    <name type="scientific">Mycobacterium numidiamassiliense</name>
    <dbReference type="NCBI Taxonomy" id="1841861"/>
    <lineage>
        <taxon>Bacteria</taxon>
        <taxon>Bacillati</taxon>
        <taxon>Actinomycetota</taxon>
        <taxon>Actinomycetes</taxon>
        <taxon>Mycobacteriales</taxon>
        <taxon>Mycobacteriaceae</taxon>
        <taxon>Mycobacterium</taxon>
    </lineage>
</organism>
<evidence type="ECO:0000256" key="3">
    <source>
        <dbReference type="ARBA" id="ARBA00007106"/>
    </source>
</evidence>
<dbReference type="SUPFAM" id="SSF117856">
    <property type="entry name" value="AF0104/ALDC/Ptd012-like"/>
    <property type="match status" value="1"/>
</dbReference>
<dbReference type="PANTHER" id="PTHR35524:SF1">
    <property type="entry name" value="ALPHA-ACETOLACTATE DECARBOXYLASE"/>
    <property type="match status" value="1"/>
</dbReference>
<dbReference type="GO" id="GO:0045151">
    <property type="term" value="P:acetoin biosynthetic process"/>
    <property type="evidence" value="ECO:0007669"/>
    <property type="project" value="UniProtKB-UniRule"/>
</dbReference>
<keyword evidence="8 9" id="KW-0456">Lyase</keyword>
<comment type="pathway">
    <text evidence="2 9">Polyol metabolism; (R,R)-butane-2,3-diol biosynthesis; (R,R)-butane-2,3-diol from pyruvate: step 2/3.</text>
</comment>
<dbReference type="CDD" id="cd17299">
    <property type="entry name" value="acetolactate_decarboxylase"/>
    <property type="match status" value="1"/>
</dbReference>
<comment type="catalytic activity">
    <reaction evidence="1 9">
        <text>(2S)-2-acetolactate + H(+) = (R)-acetoin + CO2</text>
        <dbReference type="Rhea" id="RHEA:21580"/>
        <dbReference type="ChEBI" id="CHEBI:15378"/>
        <dbReference type="ChEBI" id="CHEBI:15686"/>
        <dbReference type="ChEBI" id="CHEBI:16526"/>
        <dbReference type="ChEBI" id="CHEBI:58476"/>
        <dbReference type="EC" id="4.1.1.5"/>
    </reaction>
</comment>
<gene>
    <name evidence="10" type="ORF">MNAB215_4274</name>
</gene>
<dbReference type="OrthoDB" id="8612680at2"/>
<keyword evidence="11" id="KW-1185">Reference proteome</keyword>
<sequence length="264" mass="28567">MNARPSARERFQDWATTLLAHRAADDDAEVYQFSTISALLDGVYDGDVTVADILRHGDFGLGTFNHLDGEMVILDGVCYRLRADGSATRAAGTDRTPFAAVTRFHPDFEIAITTRTGQAEVLAAVDRQIESANLIYAIKIAGLFAELHTRTVMEQEPPYPSLTEATEGQAETRFSDVTGTLVGFRTPEYQQGISVAGYHLHFLNSDRTSGGHVLDFTLEHGQVAVSGASQLHLSLPTSGAFLDAQLSGPDVSERINKAEGPKAE</sequence>